<gene>
    <name evidence="3" type="ORF">UFOPK1684_00579</name>
</gene>
<dbReference type="InterPro" id="IPR025110">
    <property type="entry name" value="AMP-bd_C"/>
</dbReference>
<dbReference type="PANTHER" id="PTHR43767">
    <property type="entry name" value="LONG-CHAIN-FATTY-ACID--COA LIGASE"/>
    <property type="match status" value="1"/>
</dbReference>
<sequence length="381" mass="40090">MRELRVIDVSDPRALAEPLNDALFNNGPAVLPRPGGAKLTATAPMEVEDSIALVIETSGTTGAPKRVALGAPALLASAEAAHQELGGPGQWLQLLPAHYIAGVQVVTRSLVAGTTAIALHPEPFSTVAMTAVADELLGHSAPLYTSVVPAQLQRILDDAPGNSGLDELMRRFSAILVGGQSIPETLVSRAADAGYRLIRTYGSSETAGGCVWNQRPIGDTRVRDIEGRLAISGSLLAWGYVGDAERTARSFVMDGDDRWYLTDDAGHLTDDGLVVVDGRLDDVIVSGGVKIALAAVEKTIQRELGVADVFVVGAPHSEWGHVPVVVSTQVLDLVRIRLAVQRALGVEARPDRVVQVASIPLLGSGKPDRLAMTSRAESSHA</sequence>
<evidence type="ECO:0000259" key="2">
    <source>
        <dbReference type="Pfam" id="PF13193"/>
    </source>
</evidence>
<protein>
    <submittedName>
        <fullName evidence="3">Unannotated protein</fullName>
    </submittedName>
</protein>
<proteinExistence type="predicted"/>
<evidence type="ECO:0000259" key="1">
    <source>
        <dbReference type="Pfam" id="PF00501"/>
    </source>
</evidence>
<dbReference type="InterPro" id="IPR045851">
    <property type="entry name" value="AMP-bd_C_sf"/>
</dbReference>
<name>A0A6J6E065_9ZZZZ</name>
<dbReference type="AlphaFoldDB" id="A0A6J6E065"/>
<dbReference type="InterPro" id="IPR042099">
    <property type="entry name" value="ANL_N_sf"/>
</dbReference>
<dbReference type="InterPro" id="IPR000873">
    <property type="entry name" value="AMP-dep_synth/lig_dom"/>
</dbReference>
<dbReference type="EMBL" id="CAEZTM010000019">
    <property type="protein sequence ID" value="CAB4568764.1"/>
    <property type="molecule type" value="Genomic_DNA"/>
</dbReference>
<dbReference type="Gene3D" id="3.30.300.30">
    <property type="match status" value="1"/>
</dbReference>
<feature type="domain" description="AMP-dependent synthetase/ligase" evidence="1">
    <location>
        <begin position="42"/>
        <end position="219"/>
    </location>
</feature>
<dbReference type="PANTHER" id="PTHR43767:SF1">
    <property type="entry name" value="NONRIBOSOMAL PEPTIDE SYNTHASE PES1 (EUROFUNG)-RELATED"/>
    <property type="match status" value="1"/>
</dbReference>
<dbReference type="Gene3D" id="3.40.50.12780">
    <property type="entry name" value="N-terminal domain of ligase-like"/>
    <property type="match status" value="1"/>
</dbReference>
<dbReference type="Pfam" id="PF13193">
    <property type="entry name" value="AMP-binding_C"/>
    <property type="match status" value="1"/>
</dbReference>
<reference evidence="3" key="1">
    <citation type="submission" date="2020-05" db="EMBL/GenBank/DDBJ databases">
        <authorList>
            <person name="Chiriac C."/>
            <person name="Salcher M."/>
            <person name="Ghai R."/>
            <person name="Kavagutti S V."/>
        </authorList>
    </citation>
    <scope>NUCLEOTIDE SEQUENCE</scope>
</reference>
<feature type="domain" description="AMP-binding enzyme C-terminal" evidence="2">
    <location>
        <begin position="296"/>
        <end position="366"/>
    </location>
</feature>
<dbReference type="GO" id="GO:0016878">
    <property type="term" value="F:acid-thiol ligase activity"/>
    <property type="evidence" value="ECO:0007669"/>
    <property type="project" value="UniProtKB-ARBA"/>
</dbReference>
<dbReference type="Pfam" id="PF00501">
    <property type="entry name" value="AMP-binding"/>
    <property type="match status" value="1"/>
</dbReference>
<accession>A0A6J6E065</accession>
<dbReference type="InterPro" id="IPR050237">
    <property type="entry name" value="ATP-dep_AMP-bd_enzyme"/>
</dbReference>
<evidence type="ECO:0000313" key="3">
    <source>
        <dbReference type="EMBL" id="CAB4568764.1"/>
    </source>
</evidence>
<dbReference type="SUPFAM" id="SSF56801">
    <property type="entry name" value="Acetyl-CoA synthetase-like"/>
    <property type="match status" value="1"/>
</dbReference>
<organism evidence="3">
    <name type="scientific">freshwater metagenome</name>
    <dbReference type="NCBI Taxonomy" id="449393"/>
    <lineage>
        <taxon>unclassified sequences</taxon>
        <taxon>metagenomes</taxon>
        <taxon>ecological metagenomes</taxon>
    </lineage>
</organism>